<evidence type="ECO:0000313" key="2">
    <source>
        <dbReference type="Proteomes" id="UP000199318"/>
    </source>
</evidence>
<dbReference type="Pfam" id="PF04134">
    <property type="entry name" value="DCC1-like"/>
    <property type="match status" value="1"/>
</dbReference>
<dbReference type="InterPro" id="IPR052927">
    <property type="entry name" value="DCC_oxidoreductase"/>
</dbReference>
<gene>
    <name evidence="1" type="ORF">SAMN05444126_10548</name>
</gene>
<dbReference type="InterPro" id="IPR007263">
    <property type="entry name" value="DCC1-like"/>
</dbReference>
<dbReference type="OrthoDB" id="9785438at2"/>
<reference evidence="2" key="1">
    <citation type="submission" date="2016-10" db="EMBL/GenBank/DDBJ databases">
        <authorList>
            <person name="de Groot N.N."/>
        </authorList>
    </citation>
    <scope>NUCLEOTIDE SEQUENCE [LARGE SCALE GENOMIC DNA]</scope>
    <source>
        <strain evidence="2">10nlg</strain>
    </source>
</reference>
<accession>A0A1H9RQA2</accession>
<dbReference type="AlphaFoldDB" id="A0A1H9RQA2"/>
<dbReference type="PANTHER" id="PTHR33639">
    <property type="entry name" value="THIOL-DISULFIDE OXIDOREDUCTASE DCC"/>
    <property type="match status" value="1"/>
</dbReference>
<protein>
    <submittedName>
        <fullName evidence="1">Predicted thiol-disulfide oxidoreductase YuxK, DCC family</fullName>
    </submittedName>
</protein>
<proteinExistence type="predicted"/>
<name>A0A1H9RQA2_9BACI</name>
<evidence type="ECO:0000313" key="1">
    <source>
        <dbReference type="EMBL" id="SER74804.1"/>
    </source>
</evidence>
<dbReference type="PANTHER" id="PTHR33639:SF2">
    <property type="entry name" value="DUF393 DOMAIN-CONTAINING PROTEIN"/>
    <property type="match status" value="1"/>
</dbReference>
<sequence>MKDIILFDGVCNLCHRGVQFIIKRDRHDRFRFASLQSETASRYLPKKTESAFGDSIVLIEASGEISTASTAVITISRRLHRIYFLTAVFLLVPKPFRDACYRIIARNRYRWFGKKDACPLPSPEQRNKFLE</sequence>
<dbReference type="GO" id="GO:0015035">
    <property type="term" value="F:protein-disulfide reductase activity"/>
    <property type="evidence" value="ECO:0007669"/>
    <property type="project" value="InterPro"/>
</dbReference>
<dbReference type="EMBL" id="FOGV01000005">
    <property type="protein sequence ID" value="SER74804.1"/>
    <property type="molecule type" value="Genomic_DNA"/>
</dbReference>
<dbReference type="RefSeq" id="WP_093072212.1">
    <property type="nucleotide sequence ID" value="NZ_FOGV01000005.1"/>
</dbReference>
<keyword evidence="2" id="KW-1185">Reference proteome</keyword>
<comment type="caution">
    <text evidence="1">The sequence shown here is derived from an EMBL/GenBank/DDBJ whole genome shotgun (WGS) entry which is preliminary data.</text>
</comment>
<dbReference type="Proteomes" id="UP000199318">
    <property type="component" value="Unassembled WGS sequence"/>
</dbReference>
<organism evidence="1 2">
    <name type="scientific">Salisediminibacterium halotolerans</name>
    <dbReference type="NCBI Taxonomy" id="517425"/>
    <lineage>
        <taxon>Bacteria</taxon>
        <taxon>Bacillati</taxon>
        <taxon>Bacillota</taxon>
        <taxon>Bacilli</taxon>
        <taxon>Bacillales</taxon>
        <taxon>Bacillaceae</taxon>
        <taxon>Salisediminibacterium</taxon>
    </lineage>
</organism>